<sequence length="90" mass="9428">MMNRFFLMGCTALAGLNAGELIVSPVRAQDVGVAAAVNPDAQSHRGGSSARVVEVGQNVVHNEVFDTDAAGIVQILWPTAATLPSGRIRR</sequence>
<evidence type="ECO:0000313" key="1">
    <source>
        <dbReference type="EMBL" id="MDN3711660.1"/>
    </source>
</evidence>
<reference evidence="2" key="1">
    <citation type="journal article" date="2019" name="Int. J. Syst. Evol. Microbiol.">
        <title>The Global Catalogue of Microorganisms (GCM) 10K type strain sequencing project: providing services to taxonomists for standard genome sequencing and annotation.</title>
        <authorList>
            <consortium name="The Broad Institute Genomics Platform"/>
            <consortium name="The Broad Institute Genome Sequencing Center for Infectious Disease"/>
            <person name="Wu L."/>
            <person name="Ma J."/>
        </authorList>
    </citation>
    <scope>NUCLEOTIDE SEQUENCE [LARGE SCALE GENOMIC DNA]</scope>
    <source>
        <strain evidence="2">CECT 8482</strain>
    </source>
</reference>
<accession>A0ABT8D554</accession>
<proteinExistence type="predicted"/>
<evidence type="ECO:0000313" key="2">
    <source>
        <dbReference type="Proteomes" id="UP001243846"/>
    </source>
</evidence>
<dbReference type="Proteomes" id="UP001243846">
    <property type="component" value="Unassembled WGS sequence"/>
</dbReference>
<dbReference type="EMBL" id="JAUFRC010000001">
    <property type="protein sequence ID" value="MDN3711660.1"/>
    <property type="molecule type" value="Genomic_DNA"/>
</dbReference>
<protein>
    <submittedName>
        <fullName evidence="1">Uncharacterized protein</fullName>
    </submittedName>
</protein>
<gene>
    <name evidence="1" type="ORF">QWZ10_07150</name>
</gene>
<comment type="caution">
    <text evidence="1">The sequence shown here is derived from an EMBL/GenBank/DDBJ whole genome shotgun (WGS) entry which is preliminary data.</text>
</comment>
<organism evidence="1 2">
    <name type="scientific">Paracoccus cavernae</name>
    <dbReference type="NCBI Taxonomy" id="1571207"/>
    <lineage>
        <taxon>Bacteria</taxon>
        <taxon>Pseudomonadati</taxon>
        <taxon>Pseudomonadota</taxon>
        <taxon>Alphaproteobacteria</taxon>
        <taxon>Rhodobacterales</taxon>
        <taxon>Paracoccaceae</taxon>
        <taxon>Paracoccus</taxon>
    </lineage>
</organism>
<keyword evidence="2" id="KW-1185">Reference proteome</keyword>
<name>A0ABT8D554_9RHOB</name>
<dbReference type="RefSeq" id="WP_377785789.1">
    <property type="nucleotide sequence ID" value="NZ_JBHUOC010000001.1"/>
</dbReference>